<feature type="compositionally biased region" description="Basic and acidic residues" evidence="1">
    <location>
        <begin position="79"/>
        <end position="94"/>
    </location>
</feature>
<organism evidence="2 3">
    <name type="scientific">Paramecium primaurelia</name>
    <dbReference type="NCBI Taxonomy" id="5886"/>
    <lineage>
        <taxon>Eukaryota</taxon>
        <taxon>Sar</taxon>
        <taxon>Alveolata</taxon>
        <taxon>Ciliophora</taxon>
        <taxon>Intramacronucleata</taxon>
        <taxon>Oligohymenophorea</taxon>
        <taxon>Peniculida</taxon>
        <taxon>Parameciidae</taxon>
        <taxon>Paramecium</taxon>
    </lineage>
</organism>
<keyword evidence="3" id="KW-1185">Reference proteome</keyword>
<feature type="compositionally biased region" description="Polar residues" evidence="1">
    <location>
        <begin position="68"/>
        <end position="78"/>
    </location>
</feature>
<evidence type="ECO:0000313" key="2">
    <source>
        <dbReference type="EMBL" id="CAD8049477.1"/>
    </source>
</evidence>
<evidence type="ECO:0000313" key="3">
    <source>
        <dbReference type="Proteomes" id="UP000688137"/>
    </source>
</evidence>
<dbReference type="AlphaFoldDB" id="A0A8S1K3N3"/>
<dbReference type="Proteomes" id="UP000688137">
    <property type="component" value="Unassembled WGS sequence"/>
</dbReference>
<proteinExistence type="predicted"/>
<dbReference type="EMBL" id="CAJJDM010000011">
    <property type="protein sequence ID" value="CAD8049477.1"/>
    <property type="molecule type" value="Genomic_DNA"/>
</dbReference>
<accession>A0A8S1K3N3</accession>
<gene>
    <name evidence="2" type="ORF">PPRIM_AZ9-3.1.T0140009</name>
</gene>
<feature type="compositionally biased region" description="Basic residues" evidence="1">
    <location>
        <begin position="17"/>
        <end position="30"/>
    </location>
</feature>
<dbReference type="OMA" id="ERYQIMF"/>
<name>A0A8S1K3N3_PARPR</name>
<sequence>MKSNGVEKNNNVQTSQKLKRKKRMKLRSKKQLSQNDIGRKIPGNNSTLSFTNIIKTKSLRKHKKKNRLNSQSKDNQFIEQKDQQNLKLTQESKIKQKSTKNKQATQQRNQKKNEKLQEILDEQVKSQINQKIKFHDAKFKALTEIGIPTINLNQDKIKQFIQQYEKEIIQNDESVIQKLVGAIGEGYVERGDEVNLNVETKEIMIQKQVEFYLENCGIKLEWTLERWKKLIRRTLFVIPYCHMPNVKMKSYLSGKERYQIMFETLNLFTLMNRWSNTQMLHQFCQNFPLQTKDDIEIKDLVNENELINIRQIREYLSIIMNALNNIYQLKSQKEFQVDLYQTNNQLQDLSVEYYLRKMKVLQLKPVTLPQAMIEQIEQLTLKVQNQKDPIIDEPQKKQIDQERQIKPQNQILQRKKIQINVIKSKTLLEYFKPIKNQNLINSDNNSQGLIQNKEKNEINEKQQIQSSENKSQYSYFEILDDLFNIRFAKQQQQGGQKK</sequence>
<protein>
    <submittedName>
        <fullName evidence="2">Uncharacterized protein</fullName>
    </submittedName>
</protein>
<feature type="compositionally biased region" description="Polar residues" evidence="1">
    <location>
        <begin position="1"/>
        <end position="14"/>
    </location>
</feature>
<comment type="caution">
    <text evidence="2">The sequence shown here is derived from an EMBL/GenBank/DDBJ whole genome shotgun (WGS) entry which is preliminary data.</text>
</comment>
<feature type="compositionally biased region" description="Basic residues" evidence="1">
    <location>
        <begin position="57"/>
        <end position="67"/>
    </location>
</feature>
<feature type="region of interest" description="Disordered" evidence="1">
    <location>
        <begin position="1"/>
        <end position="113"/>
    </location>
</feature>
<feature type="compositionally biased region" description="Polar residues" evidence="1">
    <location>
        <begin position="43"/>
        <end position="55"/>
    </location>
</feature>
<reference evidence="2" key="1">
    <citation type="submission" date="2021-01" db="EMBL/GenBank/DDBJ databases">
        <authorList>
            <consortium name="Genoscope - CEA"/>
            <person name="William W."/>
        </authorList>
    </citation>
    <scope>NUCLEOTIDE SEQUENCE</scope>
</reference>
<evidence type="ECO:0000256" key="1">
    <source>
        <dbReference type="SAM" id="MobiDB-lite"/>
    </source>
</evidence>